<organism evidence="1 2">
    <name type="scientific">Hypothenemus hampei</name>
    <name type="common">Coffee berry borer</name>
    <dbReference type="NCBI Taxonomy" id="57062"/>
    <lineage>
        <taxon>Eukaryota</taxon>
        <taxon>Metazoa</taxon>
        <taxon>Ecdysozoa</taxon>
        <taxon>Arthropoda</taxon>
        <taxon>Hexapoda</taxon>
        <taxon>Insecta</taxon>
        <taxon>Pterygota</taxon>
        <taxon>Neoptera</taxon>
        <taxon>Endopterygota</taxon>
        <taxon>Coleoptera</taxon>
        <taxon>Polyphaga</taxon>
        <taxon>Cucujiformia</taxon>
        <taxon>Curculionidae</taxon>
        <taxon>Scolytinae</taxon>
        <taxon>Hypothenemus</taxon>
    </lineage>
</organism>
<dbReference type="Proteomes" id="UP001566132">
    <property type="component" value="Unassembled WGS sequence"/>
</dbReference>
<sequence>MRTPLAHGALSAGFEKIAYLLAFKVKCLATTAARRSTSDSYSGAVGAVMGLLVARDGELLKKKNVIMCFGKVLKIGAIPRSVLTQNGSEWLNLTNTKVSGLFSAFVKKQGRFKWPESTHLEALKYYSP</sequence>
<dbReference type="EMBL" id="JBDJPC010000027">
    <property type="protein sequence ID" value="KAL1487584.1"/>
    <property type="molecule type" value="Genomic_DNA"/>
</dbReference>
<dbReference type="AlphaFoldDB" id="A0ABD1DYW3"/>
<protein>
    <submittedName>
        <fullName evidence="1">Uncharacterized protein</fullName>
    </submittedName>
</protein>
<keyword evidence="2" id="KW-1185">Reference proteome</keyword>
<proteinExistence type="predicted"/>
<accession>A0ABD1DYW3</accession>
<reference evidence="1 2" key="1">
    <citation type="submission" date="2024-05" db="EMBL/GenBank/DDBJ databases">
        <title>Genetic variation in Jamaican populations of the coffee berry borer (Hypothenemus hampei).</title>
        <authorList>
            <person name="Errbii M."/>
            <person name="Myrie A."/>
        </authorList>
    </citation>
    <scope>NUCLEOTIDE SEQUENCE [LARGE SCALE GENOMIC DNA]</scope>
    <source>
        <strain evidence="1">JA-Hopewell-2020-01-JO</strain>
        <tissue evidence="1">Whole body</tissue>
    </source>
</reference>
<name>A0ABD1DYW3_HYPHA</name>
<comment type="caution">
    <text evidence="1">The sequence shown here is derived from an EMBL/GenBank/DDBJ whole genome shotgun (WGS) entry which is preliminary data.</text>
</comment>
<evidence type="ECO:0000313" key="2">
    <source>
        <dbReference type="Proteomes" id="UP001566132"/>
    </source>
</evidence>
<gene>
    <name evidence="1" type="ORF">ABEB36_015755</name>
</gene>
<evidence type="ECO:0000313" key="1">
    <source>
        <dbReference type="EMBL" id="KAL1487584.1"/>
    </source>
</evidence>